<dbReference type="AlphaFoldDB" id="K9UHU4"/>
<dbReference type="HOGENOM" id="CLU_2804606_0_0_3"/>
<gene>
    <name evidence="1" type="ORF">Cha6605_3213</name>
</gene>
<reference evidence="1 2" key="1">
    <citation type="submission" date="2012-05" db="EMBL/GenBank/DDBJ databases">
        <title>Finished chromosome of genome of Chamaesiphon sp. PCC 6605.</title>
        <authorList>
            <consortium name="US DOE Joint Genome Institute"/>
            <person name="Gugger M."/>
            <person name="Coursin T."/>
            <person name="Rippka R."/>
            <person name="Tandeau De Marsac N."/>
            <person name="Huntemann M."/>
            <person name="Wei C.-L."/>
            <person name="Han J."/>
            <person name="Detter J.C."/>
            <person name="Han C."/>
            <person name="Tapia R."/>
            <person name="Chen A."/>
            <person name="Kyrpides N."/>
            <person name="Mavromatis K."/>
            <person name="Markowitz V."/>
            <person name="Szeto E."/>
            <person name="Ivanova N."/>
            <person name="Pagani I."/>
            <person name="Pati A."/>
            <person name="Goodwin L."/>
            <person name="Nordberg H.P."/>
            <person name="Cantor M.N."/>
            <person name="Hua S.X."/>
            <person name="Woyke T."/>
            <person name="Kerfeld C.A."/>
        </authorList>
    </citation>
    <scope>NUCLEOTIDE SEQUENCE [LARGE SCALE GENOMIC DNA]</scope>
    <source>
        <strain evidence="2">ATCC 27169 / PCC 6605</strain>
    </source>
</reference>
<evidence type="ECO:0000313" key="2">
    <source>
        <dbReference type="Proteomes" id="UP000010366"/>
    </source>
</evidence>
<dbReference type="KEGG" id="cmp:Cha6605_3213"/>
<organism evidence="1 2">
    <name type="scientific">Chamaesiphon minutus (strain ATCC 27169 / PCC 6605)</name>
    <dbReference type="NCBI Taxonomy" id="1173020"/>
    <lineage>
        <taxon>Bacteria</taxon>
        <taxon>Bacillati</taxon>
        <taxon>Cyanobacteriota</taxon>
        <taxon>Cyanophyceae</taxon>
        <taxon>Gomontiellales</taxon>
        <taxon>Chamaesiphonaceae</taxon>
        <taxon>Chamaesiphon</taxon>
    </lineage>
</organism>
<dbReference type="Proteomes" id="UP000010366">
    <property type="component" value="Chromosome"/>
</dbReference>
<name>K9UHU4_CHAP6</name>
<accession>K9UHU4</accession>
<sequence>MRSKILIEVEERERGKKHTPHLSFVQQIEGTVFCKFTSIKFLGLLMLAPGVYQRLFIDLTIFFGARS</sequence>
<proteinExistence type="predicted"/>
<dbReference type="STRING" id="1173020.Cha6605_3213"/>
<evidence type="ECO:0000313" key="1">
    <source>
        <dbReference type="EMBL" id="AFY94223.1"/>
    </source>
</evidence>
<dbReference type="EMBL" id="CP003600">
    <property type="protein sequence ID" value="AFY94223.1"/>
    <property type="molecule type" value="Genomic_DNA"/>
</dbReference>
<keyword evidence="2" id="KW-1185">Reference proteome</keyword>
<protein>
    <submittedName>
        <fullName evidence="1">Uncharacterized protein</fullName>
    </submittedName>
</protein>